<dbReference type="AlphaFoldDB" id="A0A6G2CMX0"/>
<name>A0A6G2CMX0_9FIRM</name>
<evidence type="ECO:0000313" key="1">
    <source>
        <dbReference type="EMBL" id="MTL94243.1"/>
    </source>
</evidence>
<gene>
    <name evidence="1" type="ORF">GMA64_06860</name>
</gene>
<dbReference type="EMBL" id="WMQV01000012">
    <property type="protein sequence ID" value="MTL94243.1"/>
    <property type="molecule type" value="Genomic_DNA"/>
</dbReference>
<organism evidence="1">
    <name type="scientific">Turicibacter sanguinis</name>
    <dbReference type="NCBI Taxonomy" id="154288"/>
    <lineage>
        <taxon>Bacteria</taxon>
        <taxon>Bacillati</taxon>
        <taxon>Bacillota</taxon>
        <taxon>Erysipelotrichia</taxon>
        <taxon>Erysipelotrichales</taxon>
        <taxon>Turicibacteraceae</taxon>
        <taxon>Turicibacter</taxon>
    </lineage>
</organism>
<protein>
    <submittedName>
        <fullName evidence="1">Uncharacterized protein</fullName>
    </submittedName>
</protein>
<proteinExistence type="predicted"/>
<sequence length="81" mass="9339">MMNNKQAQFLDYILKRVQDGKVDEAQKLVNECFKKQEAGTFTRAYIGAFIPQITVLIKPNHVDEVHNVLHEFAASFKTNQE</sequence>
<comment type="caution">
    <text evidence="1">The sequence shown here is derived from an EMBL/GenBank/DDBJ whole genome shotgun (WGS) entry which is preliminary data.</text>
</comment>
<reference evidence="1" key="1">
    <citation type="journal article" date="2019" name="Nat. Med.">
        <title>A library of human gut bacterial isolates paired with longitudinal multiomics data enables mechanistic microbiome research.</title>
        <authorList>
            <person name="Poyet M."/>
            <person name="Groussin M."/>
            <person name="Gibbons S.M."/>
            <person name="Avila-Pacheco J."/>
            <person name="Jiang X."/>
            <person name="Kearney S.M."/>
            <person name="Perrotta A.R."/>
            <person name="Berdy B."/>
            <person name="Zhao S."/>
            <person name="Lieberman T.D."/>
            <person name="Swanson P.K."/>
            <person name="Smith M."/>
            <person name="Roesemann S."/>
            <person name="Alexander J.E."/>
            <person name="Rich S.A."/>
            <person name="Livny J."/>
            <person name="Vlamakis H."/>
            <person name="Clish C."/>
            <person name="Bullock K."/>
            <person name="Deik A."/>
            <person name="Scott J."/>
            <person name="Pierce K.A."/>
            <person name="Xavier R.J."/>
            <person name="Alm E.J."/>
        </authorList>
    </citation>
    <scope>NUCLEOTIDE SEQUENCE</scope>
    <source>
        <strain evidence="1">BIOML-A179</strain>
    </source>
</reference>
<accession>A0A6G2CMX0</accession>